<gene>
    <name evidence="1" type="ORF">M976_02898</name>
</gene>
<dbReference type="SUPFAM" id="SSF69279">
    <property type="entry name" value="Phage tail proteins"/>
    <property type="match status" value="1"/>
</dbReference>
<reference evidence="1 2" key="1">
    <citation type="submission" date="2016-04" db="EMBL/GenBank/DDBJ databases">
        <title>ATOL: Assembling a taxonomically balanced genome-scale reconstruction of the evolutionary history of the Enterobacteriaceae.</title>
        <authorList>
            <person name="Plunkett G.III."/>
            <person name="Neeno-Eckwall E.C."/>
            <person name="Glasner J.D."/>
            <person name="Perna N.T."/>
        </authorList>
    </citation>
    <scope>NUCLEOTIDE SEQUENCE [LARGE SCALE GENOMIC DNA]</scope>
    <source>
        <strain evidence="1 2">ATCC 51602</strain>
    </source>
</reference>
<accession>A0ABX2W742</accession>
<protein>
    <submittedName>
        <fullName evidence="1">Phage late control gene D protein</fullName>
    </submittedName>
</protein>
<organism evidence="1 2">
    <name type="scientific">Buttiauxella ferragutiae ATCC 51602</name>
    <dbReference type="NCBI Taxonomy" id="1354252"/>
    <lineage>
        <taxon>Bacteria</taxon>
        <taxon>Pseudomonadati</taxon>
        <taxon>Pseudomonadota</taxon>
        <taxon>Gammaproteobacteria</taxon>
        <taxon>Enterobacterales</taxon>
        <taxon>Enterobacteriaceae</taxon>
        <taxon>Buttiauxella</taxon>
    </lineage>
</organism>
<name>A0ABX2W742_9ENTR</name>
<proteinExistence type="predicted"/>
<dbReference type="RefSeq" id="WP_064545997.1">
    <property type="nucleotide sequence ID" value="NZ_LXEQ01000045.1"/>
</dbReference>
<comment type="caution">
    <text evidence="1">The sequence shown here is derived from an EMBL/GenBank/DDBJ whole genome shotgun (WGS) entry which is preliminary data.</text>
</comment>
<evidence type="ECO:0000313" key="2">
    <source>
        <dbReference type="Proteomes" id="UP000078407"/>
    </source>
</evidence>
<keyword evidence="2" id="KW-1185">Reference proteome</keyword>
<dbReference type="Proteomes" id="UP000078407">
    <property type="component" value="Unassembled WGS sequence"/>
</dbReference>
<evidence type="ECO:0000313" key="1">
    <source>
        <dbReference type="EMBL" id="OAT26737.1"/>
    </source>
</evidence>
<dbReference type="EMBL" id="LXEQ01000045">
    <property type="protein sequence ID" value="OAT26737.1"/>
    <property type="molecule type" value="Genomic_DNA"/>
</dbReference>
<sequence>MNNVNPSLPTFSLVAEDKNITQEVAKYLTDLTLTDYGATGDDPQSDKLTINLVSPTMMLPSKGAKLKLAIGFDEFLVEKGTFVVDSVSLQGPPRAITISALAVPSSNTLHPYNMQSQKTRSWENVSIGEIVRTIAAENGLLSSISPELNNLMPGHLDQLYENDAEFLAKLARQYNAISKATGGYQVFMVQGTGRSASGNPLPEVTVTPSGRTYWQFAHRSKASTPSKTAAGNGGTLLVPYIDAQTGEHKVLRHGSGMPEIPSGFTQPSRQAAEAFIRSRQQDAERVAANTSQTKSKPEPDYLISMSITQPATPELLALTPESTVTTEGFDPQADCNWVVDNVAFFLSPYEGMLVSIELKK</sequence>